<organism evidence="2">
    <name type="scientific">Oryza sativa subsp. japonica</name>
    <name type="common">Rice</name>
    <dbReference type="NCBI Taxonomy" id="39947"/>
    <lineage>
        <taxon>Eukaryota</taxon>
        <taxon>Viridiplantae</taxon>
        <taxon>Streptophyta</taxon>
        <taxon>Embryophyta</taxon>
        <taxon>Tracheophyta</taxon>
        <taxon>Spermatophyta</taxon>
        <taxon>Magnoliopsida</taxon>
        <taxon>Liliopsida</taxon>
        <taxon>Poales</taxon>
        <taxon>Poaceae</taxon>
        <taxon>BOP clade</taxon>
        <taxon>Oryzoideae</taxon>
        <taxon>Oryzeae</taxon>
        <taxon>Oryzinae</taxon>
        <taxon>Oryza</taxon>
        <taxon>Oryza sativa</taxon>
    </lineage>
</organism>
<dbReference type="PANTHER" id="PTHR33625:SF1">
    <property type="entry name" value="EXPRESSED PROTEIN"/>
    <property type="match status" value="1"/>
</dbReference>
<dbReference type="PANTHER" id="PTHR33625">
    <property type="entry name" value="OS08G0179900 PROTEIN"/>
    <property type="match status" value="1"/>
</dbReference>
<keyword evidence="1" id="KW-0812">Transmembrane</keyword>
<keyword evidence="1" id="KW-0472">Membrane</keyword>
<name>Q10QD2_ORYSJ</name>
<sequence length="288" mass="30617">MGGGSIRAAAKAAMIGGYRSASAVRRAVLPASPAPQTAPSAAGEGRKAASTYAAIDDWVIPDREVFGPVPTHEEAMAATLDLKESFQFAKSAQLEPLPSGDLDVPTKGLVHSESSQGLIHSKTSEHEDNHEISLVSSGAPGRVVQAFTMLQDSPEAQEVVASLASDQNVWNAVMRNEKVMKFYKTYATKLNEDEVEGSESDSVQNSSELGSAGEAFMCYVEKMKALVSEMMTNLSSIMQDLVATSDEGQSKGKLKTMILDSKKDFANAPSAFVLLAIASIMVVLLKRA</sequence>
<accession>Q10QD2</accession>
<keyword evidence="1" id="KW-1133">Transmembrane helix</keyword>
<dbReference type="EMBL" id="DP000009">
    <property type="protein sequence ID" value="ABF94497.1"/>
    <property type="molecule type" value="Genomic_DNA"/>
</dbReference>
<evidence type="ECO:0000313" key="2">
    <source>
        <dbReference type="EMBL" id="ABF94497.1"/>
    </source>
</evidence>
<evidence type="ECO:0000256" key="1">
    <source>
        <dbReference type="SAM" id="Phobius"/>
    </source>
</evidence>
<protein>
    <submittedName>
        <fullName evidence="2">Expressed protein</fullName>
    </submittedName>
</protein>
<gene>
    <name evidence="2" type="ordered locus">LOC_Os03g10390</name>
</gene>
<proteinExistence type="predicted"/>
<dbReference type="AlphaFoldDB" id="Q10QD2"/>
<feature type="transmembrane region" description="Helical" evidence="1">
    <location>
        <begin position="265"/>
        <end position="285"/>
    </location>
</feature>
<reference evidence="2" key="2">
    <citation type="submission" date="2006-06" db="EMBL/GenBank/DDBJ databases">
        <authorList>
            <person name="Buell R."/>
            <person name="Wing R.A."/>
            <person name="McCombie W.A."/>
            <person name="Ouyang S."/>
        </authorList>
    </citation>
    <scope>NUCLEOTIDE SEQUENCE</scope>
</reference>
<reference evidence="2" key="1">
    <citation type="journal article" date="2005" name="Genome Res.">
        <title>Sequence, annotation, and analysis of synteny between rice chromosome 3 and diverged grass species.</title>
        <authorList>
            <consortium name="Rice Chromosome 3 Sequencing Consortium"/>
            <person name="Buell C.R."/>
            <person name="Yuan Q."/>
            <person name="Ouyang S."/>
            <person name="Liu J."/>
            <person name="Zhu W."/>
            <person name="Wang A."/>
            <person name="Maiti R."/>
            <person name="Haas B."/>
            <person name="Wortman J."/>
            <person name="Pertea M."/>
            <person name="Jones K.M."/>
            <person name="Kim M."/>
            <person name="Overton L."/>
            <person name="Tsitrin T."/>
            <person name="Fadrosh D."/>
            <person name="Bera J."/>
            <person name="Weaver B."/>
            <person name="Jin S."/>
            <person name="Johri S."/>
            <person name="Reardon M."/>
            <person name="Webb K."/>
            <person name="Hill J."/>
            <person name="Moffat K."/>
            <person name="Tallon L."/>
            <person name="Van Aken S."/>
            <person name="Lewis M."/>
            <person name="Utterback T."/>
            <person name="Feldblyum T."/>
            <person name="Zismann V."/>
            <person name="Iobst S."/>
            <person name="Hsiao J."/>
            <person name="de Vazeille A.R."/>
            <person name="Salzberg S.L."/>
            <person name="White O."/>
            <person name="Fraser C."/>
            <person name="Yu Y."/>
            <person name="Kim H."/>
            <person name="Rambo T."/>
            <person name="Currie J."/>
            <person name="Collura K."/>
            <person name="Kernodle-Thompson S."/>
            <person name="Wei F."/>
            <person name="Kudrna K."/>
            <person name="Ammiraju J.S."/>
            <person name="Luo M."/>
            <person name="Goicoechea J.L."/>
            <person name="Wing R.A."/>
            <person name="Henry D."/>
            <person name="Oates R."/>
            <person name="Palmer M."/>
            <person name="Pries G."/>
            <person name="Saski C."/>
            <person name="Simmons J."/>
            <person name="Soderlund C."/>
            <person name="Nelson W."/>
            <person name="de la Bastide M."/>
            <person name="Spiegel L."/>
            <person name="Nascimento L."/>
            <person name="Huang E."/>
            <person name="Preston R."/>
            <person name="Zutavern T."/>
            <person name="Palmer L."/>
            <person name="O'Shaughnessy A."/>
            <person name="Dike S."/>
            <person name="McCombie W.R."/>
            <person name="Minx P."/>
            <person name="Cordum H."/>
            <person name="Wilson R."/>
            <person name="Jin W."/>
            <person name="Lee H.R."/>
            <person name="Jiang J."/>
            <person name="Jackson S."/>
        </authorList>
    </citation>
    <scope>NUCLEOTIDE SEQUENCE [LARGE SCALE GENOMIC DNA]</scope>
</reference>